<organism evidence="2 3">
    <name type="scientific">Paramecium octaurelia</name>
    <dbReference type="NCBI Taxonomy" id="43137"/>
    <lineage>
        <taxon>Eukaryota</taxon>
        <taxon>Sar</taxon>
        <taxon>Alveolata</taxon>
        <taxon>Ciliophora</taxon>
        <taxon>Intramacronucleata</taxon>
        <taxon>Oligohymenophorea</taxon>
        <taxon>Peniculida</taxon>
        <taxon>Parameciidae</taxon>
        <taxon>Paramecium</taxon>
    </lineage>
</organism>
<evidence type="ECO:0000313" key="2">
    <source>
        <dbReference type="EMBL" id="CAD8137793.1"/>
    </source>
</evidence>
<reference evidence="2" key="1">
    <citation type="submission" date="2021-01" db="EMBL/GenBank/DDBJ databases">
        <authorList>
            <consortium name="Genoscope - CEA"/>
            <person name="William W."/>
        </authorList>
    </citation>
    <scope>NUCLEOTIDE SEQUENCE</scope>
</reference>
<comment type="caution">
    <text evidence="2">The sequence shown here is derived from an EMBL/GenBank/DDBJ whole genome shotgun (WGS) entry which is preliminary data.</text>
</comment>
<dbReference type="Proteomes" id="UP000683925">
    <property type="component" value="Unassembled WGS sequence"/>
</dbReference>
<dbReference type="GO" id="GO:0097361">
    <property type="term" value="C:cytosolic [4Fe-4S] assembly targeting complex"/>
    <property type="evidence" value="ECO:0007669"/>
    <property type="project" value="TreeGrafter"/>
</dbReference>
<evidence type="ECO:0000256" key="1">
    <source>
        <dbReference type="PROSITE-ProRule" id="PRU00221"/>
    </source>
</evidence>
<gene>
    <name evidence="2" type="ORF">POCTA_138.1.T0090022</name>
</gene>
<dbReference type="PANTHER" id="PTHR19920">
    <property type="entry name" value="WD40 PROTEIN CIAO1"/>
    <property type="match status" value="1"/>
</dbReference>
<protein>
    <submittedName>
        <fullName evidence="2">Uncharacterized protein</fullName>
    </submittedName>
</protein>
<dbReference type="InterPro" id="IPR001680">
    <property type="entry name" value="WD40_rpt"/>
</dbReference>
<dbReference type="AlphaFoldDB" id="A0A8S1SCL8"/>
<feature type="repeat" description="WD" evidence="1">
    <location>
        <begin position="264"/>
        <end position="295"/>
    </location>
</feature>
<accession>A0A8S1SCL8</accession>
<dbReference type="OMA" id="HKHQVYQ"/>
<dbReference type="PROSITE" id="PS50082">
    <property type="entry name" value="WD_REPEATS_2"/>
    <property type="match status" value="2"/>
</dbReference>
<dbReference type="GO" id="GO:0016226">
    <property type="term" value="P:iron-sulfur cluster assembly"/>
    <property type="evidence" value="ECO:0007669"/>
    <property type="project" value="TreeGrafter"/>
</dbReference>
<name>A0A8S1SCL8_PAROT</name>
<dbReference type="EMBL" id="CAJJDP010000008">
    <property type="protein sequence ID" value="CAD8137793.1"/>
    <property type="molecule type" value="Genomic_DNA"/>
</dbReference>
<keyword evidence="3" id="KW-1185">Reference proteome</keyword>
<dbReference type="PROSITE" id="PS50294">
    <property type="entry name" value="WD_REPEATS_REGION"/>
    <property type="match status" value="1"/>
</dbReference>
<feature type="repeat" description="WD" evidence="1">
    <location>
        <begin position="219"/>
        <end position="251"/>
    </location>
</feature>
<evidence type="ECO:0000313" key="3">
    <source>
        <dbReference type="Proteomes" id="UP000683925"/>
    </source>
</evidence>
<keyword evidence="1" id="KW-0853">WD repeat</keyword>
<dbReference type="Pfam" id="PF00400">
    <property type="entry name" value="WD40"/>
    <property type="match status" value="3"/>
</dbReference>
<dbReference type="OrthoDB" id="583570at2759"/>
<dbReference type="PANTHER" id="PTHR19920:SF0">
    <property type="entry name" value="CYTOSOLIC IRON-SULFUR PROTEIN ASSEMBLY PROTEIN CIAO1-RELATED"/>
    <property type="match status" value="1"/>
</dbReference>
<proteinExistence type="predicted"/>
<sequence length="482" mass="56334">MQMRCNQADHQNQTIVGVCIDNTCPNLRPYCNFCLPLHSKHPHMLTPLDLITEWIQERIPQVLNVQNNLQELKVSLENLLNQFSPYFDFNIDQIPILGLYQMDKLVKGLSLIEECDKILFKQLNQSIQQVKQIVTEILKTLENQTNTQCIAQIPCDLEKLKSNISPITYEFVNNNSITQQECCLAVAFNKDCSMVAAGCEDLIKLYEFKEGMLKQIQLLSQHQEDVSTLYFMKHSNQLLSGDTTGTILIWSSNNNNQWNCSLTLKQHKSGINCLIMNNNEDIIISSSNDKTIKFWMKQNEWICQQTINEHKHQVYQLSLNDKQNKVISCGWDQLILVIEYSEQDKQWMIIQRIQVDCQGLRIYFINDNLFTFQPKKGNLMHIYEMNDESKQFTQTKHITVNQGDDGYVFFPQQYIKSKQLLVSKHDKQINLIRKIDNDQFNVEQTLEFGSNQLFGNMSDDGEYLITWEFQTQTIQIRRSIQE</sequence>
<dbReference type="SMART" id="SM00320">
    <property type="entry name" value="WD40"/>
    <property type="match status" value="4"/>
</dbReference>